<dbReference type="PANTHER" id="PTHR31793:SF27">
    <property type="entry name" value="NOVEL THIOESTERASE SUPERFAMILY DOMAIN AND SAPOSIN A-TYPE DOMAIN CONTAINING PROTEIN (0610012H03RIK)"/>
    <property type="match status" value="1"/>
</dbReference>
<evidence type="ECO:0000313" key="4">
    <source>
        <dbReference type="Proteomes" id="UP001519287"/>
    </source>
</evidence>
<evidence type="ECO:0000256" key="1">
    <source>
        <dbReference type="ARBA" id="ARBA00005953"/>
    </source>
</evidence>
<reference evidence="3 4" key="1">
    <citation type="submission" date="2021-03" db="EMBL/GenBank/DDBJ databases">
        <title>Genomic Encyclopedia of Type Strains, Phase IV (KMG-IV): sequencing the most valuable type-strain genomes for metagenomic binning, comparative biology and taxonomic classification.</title>
        <authorList>
            <person name="Goeker M."/>
        </authorList>
    </citation>
    <scope>NUCLEOTIDE SEQUENCE [LARGE SCALE GENOMIC DNA]</scope>
    <source>
        <strain evidence="3 4">DSM 26048</strain>
    </source>
</reference>
<organism evidence="3 4">
    <name type="scientific">Paenibacillus eucommiae</name>
    <dbReference type="NCBI Taxonomy" id="1355755"/>
    <lineage>
        <taxon>Bacteria</taxon>
        <taxon>Bacillati</taxon>
        <taxon>Bacillota</taxon>
        <taxon>Bacilli</taxon>
        <taxon>Bacillales</taxon>
        <taxon>Paenibacillaceae</taxon>
        <taxon>Paenibacillus</taxon>
    </lineage>
</organism>
<gene>
    <name evidence="3" type="ORF">J2Z66_004878</name>
</gene>
<evidence type="ECO:0000256" key="2">
    <source>
        <dbReference type="ARBA" id="ARBA00022801"/>
    </source>
</evidence>
<dbReference type="Proteomes" id="UP001519287">
    <property type="component" value="Unassembled WGS sequence"/>
</dbReference>
<comment type="similarity">
    <text evidence="1">Belongs to the 4-hydroxybenzoyl-CoA thioesterase family.</text>
</comment>
<accession>A0ABS4J090</accession>
<dbReference type="EC" id="3.1.2.-" evidence="3"/>
<protein>
    <submittedName>
        <fullName evidence="3">Acyl-CoA thioester hydrolase</fullName>
        <ecNumber evidence="3">3.1.2.-</ecNumber>
    </submittedName>
</protein>
<dbReference type="GO" id="GO:0016787">
    <property type="term" value="F:hydrolase activity"/>
    <property type="evidence" value="ECO:0007669"/>
    <property type="project" value="UniProtKB-KW"/>
</dbReference>
<dbReference type="InterPro" id="IPR008272">
    <property type="entry name" value="HB-CoA_thioesterase_AS"/>
</dbReference>
<dbReference type="InterPro" id="IPR006684">
    <property type="entry name" value="YbgC/YbaW"/>
</dbReference>
<dbReference type="InterPro" id="IPR029069">
    <property type="entry name" value="HotDog_dom_sf"/>
</dbReference>
<keyword evidence="4" id="KW-1185">Reference proteome</keyword>
<sequence>MGEHRWYEHEIRVRYQETDQMGVVYHTNYLNWFELGRTELIRQLGMRYSDIESKGCLLPLVEAEVKFHKPARYDEKIAIYTRIASYTHVRLEFESQIRRISTAEINQEADPVPSAVEGTRKPGGELLVSGLTRHVWVNLSWKPVRIDRELPELFQLLASGG</sequence>
<name>A0ABS4J090_9BACL</name>
<keyword evidence="2 3" id="KW-0378">Hydrolase</keyword>
<dbReference type="RefSeq" id="WP_209974963.1">
    <property type="nucleotide sequence ID" value="NZ_JAGGLB010000018.1"/>
</dbReference>
<dbReference type="PROSITE" id="PS01328">
    <property type="entry name" value="4HBCOA_THIOESTERASE"/>
    <property type="match status" value="1"/>
</dbReference>
<dbReference type="EMBL" id="JAGGLB010000018">
    <property type="protein sequence ID" value="MBP1993257.1"/>
    <property type="molecule type" value="Genomic_DNA"/>
</dbReference>
<dbReference type="Pfam" id="PF13279">
    <property type="entry name" value="4HBT_2"/>
    <property type="match status" value="1"/>
</dbReference>
<dbReference type="SUPFAM" id="SSF54637">
    <property type="entry name" value="Thioesterase/thiol ester dehydrase-isomerase"/>
    <property type="match status" value="1"/>
</dbReference>
<dbReference type="PIRSF" id="PIRSF003230">
    <property type="entry name" value="YbgC"/>
    <property type="match status" value="1"/>
</dbReference>
<dbReference type="CDD" id="cd00586">
    <property type="entry name" value="4HBT"/>
    <property type="match status" value="1"/>
</dbReference>
<proteinExistence type="inferred from homology"/>
<dbReference type="Gene3D" id="3.10.129.10">
    <property type="entry name" value="Hotdog Thioesterase"/>
    <property type="match status" value="1"/>
</dbReference>
<evidence type="ECO:0000313" key="3">
    <source>
        <dbReference type="EMBL" id="MBP1993257.1"/>
    </source>
</evidence>
<comment type="caution">
    <text evidence="3">The sequence shown here is derived from an EMBL/GenBank/DDBJ whole genome shotgun (WGS) entry which is preliminary data.</text>
</comment>
<dbReference type="PANTHER" id="PTHR31793">
    <property type="entry name" value="4-HYDROXYBENZOYL-COA THIOESTERASE FAMILY MEMBER"/>
    <property type="match status" value="1"/>
</dbReference>
<dbReference type="InterPro" id="IPR050563">
    <property type="entry name" value="4-hydroxybenzoyl-CoA_TE"/>
</dbReference>
<dbReference type="NCBIfam" id="TIGR00051">
    <property type="entry name" value="YbgC/FadM family acyl-CoA thioesterase"/>
    <property type="match status" value="1"/>
</dbReference>